<dbReference type="Proteomes" id="UP000240569">
    <property type="component" value="Unassembled WGS sequence"/>
</dbReference>
<dbReference type="PANTHER" id="PTHR11060:SF0">
    <property type="entry name" value="PROTEIN MEMO1"/>
    <property type="match status" value="1"/>
</dbReference>
<evidence type="ECO:0000256" key="1">
    <source>
        <dbReference type="ARBA" id="ARBA00006315"/>
    </source>
</evidence>
<dbReference type="CDD" id="cd07361">
    <property type="entry name" value="MEMO_like"/>
    <property type="match status" value="1"/>
</dbReference>
<comment type="similarity">
    <text evidence="1 2">Belongs to the MEMO1 family.</text>
</comment>
<protein>
    <recommendedName>
        <fullName evidence="2">MEMO1 family protein B9Q02_00895</fullName>
    </recommendedName>
</protein>
<dbReference type="Gene3D" id="3.40.830.10">
    <property type="entry name" value="LigB-like"/>
    <property type="match status" value="1"/>
</dbReference>
<organism evidence="3 4">
    <name type="scientific">Candidatus Marsarchaeota G1 archaeon BE_D</name>
    <dbReference type="NCBI Taxonomy" id="1978156"/>
    <lineage>
        <taxon>Archaea</taxon>
        <taxon>Candidatus Marsarchaeota</taxon>
        <taxon>Candidatus Marsarchaeota group 1</taxon>
    </lineage>
</organism>
<evidence type="ECO:0000313" key="4">
    <source>
        <dbReference type="Proteomes" id="UP000240569"/>
    </source>
</evidence>
<evidence type="ECO:0000256" key="2">
    <source>
        <dbReference type="HAMAP-Rule" id="MF_00055"/>
    </source>
</evidence>
<evidence type="ECO:0000313" key="3">
    <source>
        <dbReference type="EMBL" id="PSN86757.1"/>
    </source>
</evidence>
<reference evidence="3 4" key="1">
    <citation type="submission" date="2017-04" db="EMBL/GenBank/DDBJ databases">
        <title>Novel microbial lineages endemic to geothermal iron-oxide mats fill important gaps in the evolutionary history of Archaea.</title>
        <authorList>
            <person name="Jay Z.J."/>
            <person name="Beam J.P."/>
            <person name="Dlakic M."/>
            <person name="Rusch D.B."/>
            <person name="Kozubal M.A."/>
            <person name="Inskeep W.P."/>
        </authorList>
    </citation>
    <scope>NUCLEOTIDE SEQUENCE [LARGE SCALE GENOMIC DNA]</scope>
    <source>
        <strain evidence="3">BE_D</strain>
    </source>
</reference>
<dbReference type="InterPro" id="IPR002737">
    <property type="entry name" value="MEMO1_fam"/>
</dbReference>
<comment type="caution">
    <text evidence="3">The sequence shown here is derived from an EMBL/GenBank/DDBJ whole genome shotgun (WGS) entry which is preliminary data.</text>
</comment>
<dbReference type="SUPFAM" id="SSF53213">
    <property type="entry name" value="LigB-like"/>
    <property type="match status" value="1"/>
</dbReference>
<dbReference type="NCBIfam" id="TIGR04336">
    <property type="entry name" value="AmmeMemoSam_B"/>
    <property type="match status" value="1"/>
</dbReference>
<sequence>MIRKVAVADGFYPKSPGLLLEELNRCFSKGFGNLPEFGNEKKPIGGIVPHAGYTYSGSVASYTYATIRAYKKPETVVIVGPNHTGYGSDVSVWYEGEWETPLGSLKIDEEVSRILLKDFPEFTYEAHEFEHSIEVQLPFIYYTFGPEVKIVPVCVLDQSLKKMIKLGESLSAAVNGKNVALLASSDFTHYEPQKVAMSNDLQVIQAILRLDEKEVIKVADELGVNACGLGPIISVINCLKKLGKVEAKMLKYSTSGDATGNYDSVVGYASVVFFVR</sequence>
<proteinExistence type="inferred from homology"/>
<accession>A0A2R6AK79</accession>
<dbReference type="HAMAP" id="MF_00055">
    <property type="entry name" value="MEMO1"/>
    <property type="match status" value="1"/>
</dbReference>
<gene>
    <name evidence="3" type="ORF">B9Q02_00895</name>
</gene>
<dbReference type="Pfam" id="PF01875">
    <property type="entry name" value="Memo"/>
    <property type="match status" value="1"/>
</dbReference>
<dbReference type="EMBL" id="NEXD01000002">
    <property type="protein sequence ID" value="PSN86757.1"/>
    <property type="molecule type" value="Genomic_DNA"/>
</dbReference>
<dbReference type="PANTHER" id="PTHR11060">
    <property type="entry name" value="PROTEIN MEMO1"/>
    <property type="match status" value="1"/>
</dbReference>
<dbReference type="AlphaFoldDB" id="A0A2R6AK79"/>
<name>A0A2R6AK79_9ARCH</name>